<organism evidence="2 3">
    <name type="scientific">Elysia marginata</name>
    <dbReference type="NCBI Taxonomy" id="1093978"/>
    <lineage>
        <taxon>Eukaryota</taxon>
        <taxon>Metazoa</taxon>
        <taxon>Spiralia</taxon>
        <taxon>Lophotrochozoa</taxon>
        <taxon>Mollusca</taxon>
        <taxon>Gastropoda</taxon>
        <taxon>Heterobranchia</taxon>
        <taxon>Euthyneura</taxon>
        <taxon>Panpulmonata</taxon>
        <taxon>Sacoglossa</taxon>
        <taxon>Placobranchoidea</taxon>
        <taxon>Plakobranchidae</taxon>
        <taxon>Elysia</taxon>
    </lineage>
</organism>
<keyword evidence="3" id="KW-1185">Reference proteome</keyword>
<evidence type="ECO:0000256" key="1">
    <source>
        <dbReference type="SAM" id="MobiDB-lite"/>
    </source>
</evidence>
<comment type="caution">
    <text evidence="2">The sequence shown here is derived from an EMBL/GenBank/DDBJ whole genome shotgun (WGS) entry which is preliminary data.</text>
</comment>
<reference evidence="2 3" key="1">
    <citation type="journal article" date="2021" name="Elife">
        <title>Chloroplast acquisition without the gene transfer in kleptoplastic sea slugs, Plakobranchus ocellatus.</title>
        <authorList>
            <person name="Maeda T."/>
            <person name="Takahashi S."/>
            <person name="Yoshida T."/>
            <person name="Shimamura S."/>
            <person name="Takaki Y."/>
            <person name="Nagai Y."/>
            <person name="Toyoda A."/>
            <person name="Suzuki Y."/>
            <person name="Arimoto A."/>
            <person name="Ishii H."/>
            <person name="Satoh N."/>
            <person name="Nishiyama T."/>
            <person name="Hasebe M."/>
            <person name="Maruyama T."/>
            <person name="Minagawa J."/>
            <person name="Obokata J."/>
            <person name="Shigenobu S."/>
        </authorList>
    </citation>
    <scope>NUCLEOTIDE SEQUENCE [LARGE SCALE GENOMIC DNA]</scope>
</reference>
<protein>
    <submittedName>
        <fullName evidence="2">Uncharacterized protein</fullName>
    </submittedName>
</protein>
<evidence type="ECO:0000313" key="2">
    <source>
        <dbReference type="EMBL" id="GFR79634.1"/>
    </source>
</evidence>
<evidence type="ECO:0000313" key="3">
    <source>
        <dbReference type="Proteomes" id="UP000762676"/>
    </source>
</evidence>
<dbReference type="EMBL" id="BMAT01004758">
    <property type="protein sequence ID" value="GFR79634.1"/>
    <property type="molecule type" value="Genomic_DNA"/>
</dbReference>
<name>A0AAV4G2A2_9GAST</name>
<feature type="region of interest" description="Disordered" evidence="1">
    <location>
        <begin position="45"/>
        <end position="92"/>
    </location>
</feature>
<accession>A0AAV4G2A2</accession>
<proteinExistence type="predicted"/>
<gene>
    <name evidence="2" type="ORF">ElyMa_002292900</name>
</gene>
<dbReference type="Proteomes" id="UP000762676">
    <property type="component" value="Unassembled WGS sequence"/>
</dbReference>
<feature type="compositionally biased region" description="Basic and acidic residues" evidence="1">
    <location>
        <begin position="45"/>
        <end position="72"/>
    </location>
</feature>
<sequence>MKPLQYLLRPRTALLILMSKMSVNNQSLSLAVSVCLIPTMNIKANKDDHKLRSGNRQDGRQNKTDHEEDRIRTRTTRRHLPPCQLRDKTNRPLGHPLQQKWIFGTENLTLRSLNY</sequence>
<dbReference type="AlphaFoldDB" id="A0AAV4G2A2"/>